<name>A0A6C2YIW1_9BACT</name>
<dbReference type="KEGG" id="tim:GMBLW1_29350"/>
<dbReference type="Gene3D" id="3.30.980.40">
    <property type="match status" value="1"/>
</dbReference>
<dbReference type="InterPro" id="IPR027417">
    <property type="entry name" value="P-loop_NTPase"/>
</dbReference>
<gene>
    <name evidence="9" type="ORF">GMBLW1_29350</name>
</gene>
<dbReference type="InterPro" id="IPR041027">
    <property type="entry name" value="FtsK_alpha"/>
</dbReference>
<feature type="transmembrane region" description="Helical" evidence="7">
    <location>
        <begin position="31"/>
        <end position="51"/>
    </location>
</feature>
<dbReference type="PANTHER" id="PTHR22683:SF41">
    <property type="entry name" value="DNA TRANSLOCASE FTSK"/>
    <property type="match status" value="1"/>
</dbReference>
<keyword evidence="2 5" id="KW-0547">Nucleotide-binding</keyword>
<organism evidence="9">
    <name type="scientific">Tuwongella immobilis</name>
    <dbReference type="NCBI Taxonomy" id="692036"/>
    <lineage>
        <taxon>Bacteria</taxon>
        <taxon>Pseudomonadati</taxon>
        <taxon>Planctomycetota</taxon>
        <taxon>Planctomycetia</taxon>
        <taxon>Gemmatales</taxon>
        <taxon>Gemmataceae</taxon>
        <taxon>Tuwongella</taxon>
    </lineage>
</organism>
<dbReference type="InterPro" id="IPR018541">
    <property type="entry name" value="Ftsk_gamma"/>
</dbReference>
<dbReference type="SUPFAM" id="SSF52540">
    <property type="entry name" value="P-loop containing nucleoside triphosphate hydrolases"/>
    <property type="match status" value="1"/>
</dbReference>
<dbReference type="PROSITE" id="PS50901">
    <property type="entry name" value="FTSK"/>
    <property type="match status" value="1"/>
</dbReference>
<feature type="transmembrane region" description="Helical" evidence="7">
    <location>
        <begin position="142"/>
        <end position="166"/>
    </location>
</feature>
<evidence type="ECO:0000256" key="2">
    <source>
        <dbReference type="ARBA" id="ARBA00022741"/>
    </source>
</evidence>
<reference evidence="9" key="1">
    <citation type="submission" date="2019-04" db="EMBL/GenBank/DDBJ databases">
        <authorList>
            <consortium name="Science for Life Laboratories"/>
        </authorList>
    </citation>
    <scope>NUCLEOTIDE SEQUENCE</scope>
    <source>
        <strain evidence="9">MBLW1</strain>
    </source>
</reference>
<dbReference type="Gene3D" id="3.40.50.300">
    <property type="entry name" value="P-loop containing nucleotide triphosphate hydrolases"/>
    <property type="match status" value="1"/>
</dbReference>
<comment type="similarity">
    <text evidence="1">Belongs to the FtsK/SpoIIIE/SftA family.</text>
</comment>
<evidence type="ECO:0000259" key="8">
    <source>
        <dbReference type="PROSITE" id="PS50901"/>
    </source>
</evidence>
<evidence type="ECO:0000256" key="1">
    <source>
        <dbReference type="ARBA" id="ARBA00006474"/>
    </source>
</evidence>
<dbReference type="InterPro" id="IPR050206">
    <property type="entry name" value="FtsK/SpoIIIE/SftA"/>
</dbReference>
<dbReference type="Proteomes" id="UP000464378">
    <property type="component" value="Chromosome"/>
</dbReference>
<evidence type="ECO:0000256" key="6">
    <source>
        <dbReference type="SAM" id="MobiDB-lite"/>
    </source>
</evidence>
<keyword evidence="3 5" id="KW-0067">ATP-binding</keyword>
<feature type="transmembrane region" description="Helical" evidence="7">
    <location>
        <begin position="173"/>
        <end position="193"/>
    </location>
</feature>
<dbReference type="EMBL" id="LR586016">
    <property type="protein sequence ID" value="VIP01025.1"/>
    <property type="molecule type" value="Genomic_DNA"/>
</dbReference>
<keyword evidence="10" id="KW-1185">Reference proteome</keyword>
<evidence type="ECO:0000256" key="4">
    <source>
        <dbReference type="ARBA" id="ARBA00023125"/>
    </source>
</evidence>
<keyword evidence="4" id="KW-0238">DNA-binding</keyword>
<proteinExistence type="inferred from homology"/>
<feature type="transmembrane region" description="Helical" evidence="7">
    <location>
        <begin position="63"/>
        <end position="91"/>
    </location>
</feature>
<dbReference type="AlphaFoldDB" id="A0A6C2YIW1"/>
<dbReference type="SMART" id="SM00382">
    <property type="entry name" value="AAA"/>
    <property type="match status" value="1"/>
</dbReference>
<dbReference type="InterPro" id="IPR002543">
    <property type="entry name" value="FtsK_dom"/>
</dbReference>
<dbReference type="InParanoid" id="A0A6C2YIW1"/>
<dbReference type="InterPro" id="IPR036390">
    <property type="entry name" value="WH_DNA-bd_sf"/>
</dbReference>
<feature type="transmembrane region" description="Helical" evidence="7">
    <location>
        <begin position="103"/>
        <end position="122"/>
    </location>
</feature>
<dbReference type="SMART" id="SM00843">
    <property type="entry name" value="Ftsk_gamma"/>
    <property type="match status" value="1"/>
</dbReference>
<evidence type="ECO:0000256" key="7">
    <source>
        <dbReference type="SAM" id="Phobius"/>
    </source>
</evidence>
<accession>A0A6C2YIW1</accession>
<dbReference type="EMBL" id="LR593887">
    <property type="protein sequence ID" value="VTR97475.1"/>
    <property type="molecule type" value="Genomic_DNA"/>
</dbReference>
<keyword evidence="7" id="KW-0472">Membrane</keyword>
<dbReference type="GO" id="GO:0005524">
    <property type="term" value="F:ATP binding"/>
    <property type="evidence" value="ECO:0007669"/>
    <property type="project" value="UniProtKB-UniRule"/>
</dbReference>
<evidence type="ECO:0000256" key="3">
    <source>
        <dbReference type="ARBA" id="ARBA00022840"/>
    </source>
</evidence>
<feature type="domain" description="FtsK" evidence="8">
    <location>
        <begin position="463"/>
        <end position="668"/>
    </location>
</feature>
<feature type="compositionally biased region" description="Low complexity" evidence="6">
    <location>
        <begin position="220"/>
        <end position="252"/>
    </location>
</feature>
<dbReference type="Pfam" id="PF17854">
    <property type="entry name" value="FtsK_alpha"/>
    <property type="match status" value="1"/>
</dbReference>
<dbReference type="Gene3D" id="1.10.10.10">
    <property type="entry name" value="Winged helix-like DNA-binding domain superfamily/Winged helix DNA-binding domain"/>
    <property type="match status" value="1"/>
</dbReference>
<evidence type="ECO:0000313" key="10">
    <source>
        <dbReference type="Proteomes" id="UP000464378"/>
    </source>
</evidence>
<evidence type="ECO:0000256" key="5">
    <source>
        <dbReference type="PROSITE-ProRule" id="PRU00289"/>
    </source>
</evidence>
<dbReference type="PANTHER" id="PTHR22683">
    <property type="entry name" value="SPORULATION PROTEIN RELATED"/>
    <property type="match status" value="1"/>
</dbReference>
<dbReference type="RefSeq" id="WP_232055908.1">
    <property type="nucleotide sequence ID" value="NZ_LR593887.1"/>
</dbReference>
<dbReference type="InterPro" id="IPR036388">
    <property type="entry name" value="WH-like_DNA-bd_sf"/>
</dbReference>
<protein>
    <recommendedName>
        <fullName evidence="8">FtsK domain-containing protein</fullName>
    </recommendedName>
</protein>
<keyword evidence="7" id="KW-1133">Transmembrane helix</keyword>
<feature type="region of interest" description="Disordered" evidence="6">
    <location>
        <begin position="217"/>
        <end position="261"/>
    </location>
</feature>
<dbReference type="SUPFAM" id="SSF46785">
    <property type="entry name" value="Winged helix' DNA-binding domain"/>
    <property type="match status" value="1"/>
</dbReference>
<dbReference type="Pfam" id="PF09397">
    <property type="entry name" value="FtsK_gamma"/>
    <property type="match status" value="1"/>
</dbReference>
<dbReference type="InterPro" id="IPR003593">
    <property type="entry name" value="AAA+_ATPase"/>
</dbReference>
<dbReference type="Pfam" id="PF01580">
    <property type="entry name" value="FtsK_SpoIIIE"/>
    <property type="match status" value="1"/>
</dbReference>
<dbReference type="GO" id="GO:0003677">
    <property type="term" value="F:DNA binding"/>
    <property type="evidence" value="ECO:0007669"/>
    <property type="project" value="UniProtKB-KW"/>
</dbReference>
<sequence length="824" mass="89931">MAIAERLPLSSANPSAEPPVNLRLDLHGSTLFGGALLVSACLVGSLLAPSLGGHWFGAPGEWLASRILGCLGVATAAMMLAWWMLAGYRLAGMRRPVWMKQMFGWLLVITASSITADCIWPSTSTGQLGGGGTIGSALRCWLVSKVAFGGMHVAHLLLLIAGLSIVARSLMQWLLRTTVMLTIWTAMVMNRVVRILVRMLVQVVTYPVRLGRHWLPLSKPATAPTPATSTTVTPTASATATAPSATSSTTAPAMPPRPPRRPIEPKFQPMNLFPTASPEKPTEQGEITELHAEALPPTDPARIPIHHHSAPKIPTDAEATVEASRPFELPPLNMLDDAEPFPVEELDSVLRERAAVLEQSFTDFGLNIRVVGIHTGPVITQFEVALETGLRVAKVMALADDLARCLQVPSVRIVASLPGKNTVGIEVPNSRRAVVRLKELILASEVKAAKAKLPLFLGKDNEGKPLVYDLADMPHLLIAGRTGTGKSVCLNSLITSLLMTRSPDEVRMIMIDPKMLEMNEYGKIPHLMMPIVVDMKKAEAVLNWAVEKMDDRYEILARARVRNIASYNELSHDEILARVQPADDAERKRAPAKMPYIVIIIDEMAELMMMMKKEVEGHIIRLAQKSRAAGIHLVVATQRPTVDVVTGLIKSNLPSRIAFQVTSRTDSVVVLDEKGAEKLLGKGDMLFLAPGTSTLARAQGTYLSDQEITRIVEHIQVDKPNFEMELLTLKTSGEQGDPGEGASFMERVRARDPLYEQAIEIVIREQRGSTSLLQRAMGIGYGRAARLIDFMAEDGIVGNYNGSQAREVTYKPDEWEAIRTGNHP</sequence>
<keyword evidence="7" id="KW-0812">Transmembrane</keyword>
<evidence type="ECO:0000313" key="9">
    <source>
        <dbReference type="EMBL" id="VIP01025.1"/>
    </source>
</evidence>
<feature type="binding site" evidence="5">
    <location>
        <begin position="480"/>
        <end position="487"/>
    </location>
    <ligand>
        <name>ATP</name>
        <dbReference type="ChEBI" id="CHEBI:30616"/>
    </ligand>
</feature>